<dbReference type="Pfam" id="PF13803">
    <property type="entry name" value="DUF4184"/>
    <property type="match status" value="1"/>
</dbReference>
<keyword evidence="1" id="KW-1133">Transmembrane helix</keyword>
<evidence type="ECO:0000256" key="1">
    <source>
        <dbReference type="SAM" id="Phobius"/>
    </source>
</evidence>
<feature type="transmembrane region" description="Helical" evidence="1">
    <location>
        <begin position="231"/>
        <end position="260"/>
    </location>
</feature>
<dbReference type="EMBL" id="JAVDYI010000001">
    <property type="protein sequence ID" value="MDR7359207.1"/>
    <property type="molecule type" value="Genomic_DNA"/>
</dbReference>
<keyword evidence="1" id="KW-0812">Transmembrane</keyword>
<dbReference type="RefSeq" id="WP_310291544.1">
    <property type="nucleotide sequence ID" value="NZ_BAAAWO010000001.1"/>
</dbReference>
<feature type="transmembrane region" description="Helical" evidence="1">
    <location>
        <begin position="195"/>
        <end position="219"/>
    </location>
</feature>
<feature type="transmembrane region" description="Helical" evidence="1">
    <location>
        <begin position="59"/>
        <end position="81"/>
    </location>
</feature>
<reference evidence="2 3" key="1">
    <citation type="submission" date="2023-07" db="EMBL/GenBank/DDBJ databases">
        <title>Sequencing the genomes of 1000 actinobacteria strains.</title>
        <authorList>
            <person name="Klenk H.-P."/>
        </authorList>
    </citation>
    <scope>NUCLEOTIDE SEQUENCE [LARGE SCALE GENOMIC DNA]</scope>
    <source>
        <strain evidence="2 3">DSM 20167</strain>
    </source>
</reference>
<dbReference type="Proteomes" id="UP001183817">
    <property type="component" value="Unassembled WGS sequence"/>
</dbReference>
<proteinExistence type="predicted"/>
<evidence type="ECO:0000313" key="2">
    <source>
        <dbReference type="EMBL" id="MDR7359207.1"/>
    </source>
</evidence>
<dbReference type="InterPro" id="IPR025238">
    <property type="entry name" value="DUF4184"/>
</dbReference>
<keyword evidence="3" id="KW-1185">Reference proteome</keyword>
<protein>
    <recommendedName>
        <fullName evidence="4">DUF4184 family protein</fullName>
    </recommendedName>
</protein>
<evidence type="ECO:0000313" key="3">
    <source>
        <dbReference type="Proteomes" id="UP001183817"/>
    </source>
</evidence>
<evidence type="ECO:0008006" key="4">
    <source>
        <dbReference type="Google" id="ProtNLM"/>
    </source>
</evidence>
<keyword evidence="1" id="KW-0472">Membrane</keyword>
<sequence length="271" mass="29062">MPFTLAHPAAVLPFLRQPFVPIALVAGAMAPDIPYFAMVSSTSDAWYAPMLNGANSHDLSQILTVGLPLALVLAGFLWLVAKPLRWALPDSWVPDKPALKGRPPTSARVALWTFYSLMLGLLTHLAWDSFTHSYGWVVEHVPLLASKPVAGIAIYRLLQHGSTLAGLVVLALWYLKRQRASGHPVKTSEPAGQAVRTILLALFLVVPAVTAAVLGLGSTPILEDSASAGSFLWIIITRGGAAFVIALAAYGAVWHIVALIRKLRAMSRARA</sequence>
<comment type="caution">
    <text evidence="2">The sequence shown here is derived from an EMBL/GenBank/DDBJ whole genome shotgun (WGS) entry which is preliminary data.</text>
</comment>
<organism evidence="2 3">
    <name type="scientific">Paeniglutamicibacter sulfureus</name>
    <dbReference type="NCBI Taxonomy" id="43666"/>
    <lineage>
        <taxon>Bacteria</taxon>
        <taxon>Bacillati</taxon>
        <taxon>Actinomycetota</taxon>
        <taxon>Actinomycetes</taxon>
        <taxon>Micrococcales</taxon>
        <taxon>Micrococcaceae</taxon>
        <taxon>Paeniglutamicibacter</taxon>
    </lineage>
</organism>
<feature type="transmembrane region" description="Helical" evidence="1">
    <location>
        <begin position="153"/>
        <end position="175"/>
    </location>
</feature>
<feature type="transmembrane region" description="Helical" evidence="1">
    <location>
        <begin position="109"/>
        <end position="127"/>
    </location>
</feature>
<name>A0ABU2BKN7_9MICC</name>
<accession>A0ABU2BKN7</accession>
<gene>
    <name evidence="2" type="ORF">J2S64_002898</name>
</gene>